<sequence>MKKTTLSLITLLTTLFSLDAQEVAFKQRLSSDKTTVRGDITFLSNNIVNRQDASFTANDPYSGNEGNNQLNMQYIDVDNDATTFSSSSATLSLPSCSKIVYAGLYWSALYPYETWEGEEPRAGNYSSIKFKLPGQEYLDISSDEILYDNGIATQRPYVCYKDMTSIMSTLSDSNGEYTAANIRGTVGLDSFGLGSAAGWVLVIVYENSNESEKHISLFDGFSTIDGTSNTDVLFSNVNSISTGDVKVKAFVAALEGDQSVTGDRFQIKGTNGAYTNISNGINVENNLFNSSITQNDSHFTSRVPASTNTLGFDADLFEVNNENNALIANNQNTIEARFTTEGDVYFPFLSAISVEKSAATPLSINNINVIATGTLASGKIEIEATGGFTGYFYSLNGGDYKESNSFLDLDQGIYSILVKDANGCITDAVEVTVEKIDIDNSVNQVSGSLEATYKNADAYQWIDVDTNERISGATQDSFTPSKSGSYQLEMEITQTSSRGVNRNSTQKVLSPVAQFNAGVLSVNDVEEKIIKAHPNPASDKLILSSELIGKQFKIYSILGNEVQSDKFLSDKIYVNKLAKGVYILKVEVYQAIKFLKK</sequence>
<dbReference type="RefSeq" id="WP_132794405.1">
    <property type="nucleotide sequence ID" value="NZ_SLXM01000004.1"/>
</dbReference>
<dbReference type="Pfam" id="PF18962">
    <property type="entry name" value="Por_Secre_tail"/>
    <property type="match status" value="1"/>
</dbReference>
<name>A0A4R2NU66_9FLAO</name>
<keyword evidence="1 2" id="KW-0732">Signal</keyword>
<evidence type="ECO:0000256" key="1">
    <source>
        <dbReference type="ARBA" id="ARBA00022729"/>
    </source>
</evidence>
<evidence type="ECO:0000313" key="5">
    <source>
        <dbReference type="Proteomes" id="UP000294564"/>
    </source>
</evidence>
<comment type="caution">
    <text evidence="4">The sequence shown here is derived from an EMBL/GenBank/DDBJ whole genome shotgun (WGS) entry which is preliminary data.</text>
</comment>
<evidence type="ECO:0000259" key="3">
    <source>
        <dbReference type="Pfam" id="PF18962"/>
    </source>
</evidence>
<protein>
    <submittedName>
        <fullName evidence="4">Putative secreted protein (Por secretion system target)</fullName>
    </submittedName>
</protein>
<dbReference type="NCBIfam" id="TIGR04183">
    <property type="entry name" value="Por_Secre_tail"/>
    <property type="match status" value="1"/>
</dbReference>
<dbReference type="OrthoDB" id="607469at2"/>
<evidence type="ECO:0000256" key="2">
    <source>
        <dbReference type="SAM" id="SignalP"/>
    </source>
</evidence>
<evidence type="ECO:0000313" key="4">
    <source>
        <dbReference type="EMBL" id="TCP25018.1"/>
    </source>
</evidence>
<proteinExistence type="predicted"/>
<feature type="domain" description="Secretion system C-terminal sorting" evidence="3">
    <location>
        <begin position="534"/>
        <end position="589"/>
    </location>
</feature>
<reference evidence="4 5" key="1">
    <citation type="submission" date="2019-03" db="EMBL/GenBank/DDBJ databases">
        <title>Genomic Encyclopedia of Type Strains, Phase IV (KMG-IV): sequencing the most valuable type-strain genomes for metagenomic binning, comparative biology and taxonomic classification.</title>
        <authorList>
            <person name="Goeker M."/>
        </authorList>
    </citation>
    <scope>NUCLEOTIDE SEQUENCE [LARGE SCALE GENOMIC DNA]</scope>
    <source>
        <strain evidence="4 5">DSM 14836</strain>
    </source>
</reference>
<gene>
    <name evidence="4" type="ORF">EV195_10449</name>
</gene>
<keyword evidence="5" id="KW-1185">Reference proteome</keyword>
<accession>A0A4R2NU66</accession>
<dbReference type="InterPro" id="IPR026444">
    <property type="entry name" value="Secre_tail"/>
</dbReference>
<feature type="chain" id="PRO_5020375076" evidence="2">
    <location>
        <begin position="21"/>
        <end position="597"/>
    </location>
</feature>
<dbReference type="EMBL" id="SLXM01000004">
    <property type="protein sequence ID" value="TCP25018.1"/>
    <property type="molecule type" value="Genomic_DNA"/>
</dbReference>
<dbReference type="Proteomes" id="UP000294564">
    <property type="component" value="Unassembled WGS sequence"/>
</dbReference>
<organism evidence="4 5">
    <name type="scientific">Tenacibaculum skagerrakense</name>
    <dbReference type="NCBI Taxonomy" id="186571"/>
    <lineage>
        <taxon>Bacteria</taxon>
        <taxon>Pseudomonadati</taxon>
        <taxon>Bacteroidota</taxon>
        <taxon>Flavobacteriia</taxon>
        <taxon>Flavobacteriales</taxon>
        <taxon>Flavobacteriaceae</taxon>
        <taxon>Tenacibaculum</taxon>
    </lineage>
</organism>
<dbReference type="AlphaFoldDB" id="A0A4R2NU66"/>
<feature type="signal peptide" evidence="2">
    <location>
        <begin position="1"/>
        <end position="20"/>
    </location>
</feature>